<dbReference type="Proteomes" id="UP000003764">
    <property type="component" value="Unassembled WGS sequence"/>
</dbReference>
<proteinExistence type="inferred from homology"/>
<comment type="similarity">
    <text evidence="2 6">Belongs to the thiolase-like superfamily. Thiolase family.</text>
</comment>
<evidence type="ECO:0000256" key="5">
    <source>
        <dbReference type="ARBA" id="ARBA00024073"/>
    </source>
</evidence>
<evidence type="ECO:0000256" key="2">
    <source>
        <dbReference type="ARBA" id="ARBA00010982"/>
    </source>
</evidence>
<dbReference type="PROSITE" id="PS00737">
    <property type="entry name" value="THIOLASE_2"/>
    <property type="match status" value="1"/>
</dbReference>
<dbReference type="NCBIfam" id="TIGR01930">
    <property type="entry name" value="AcCoA-C-Actrans"/>
    <property type="match status" value="1"/>
</dbReference>
<dbReference type="PROSITE" id="PS00098">
    <property type="entry name" value="THIOLASE_1"/>
    <property type="match status" value="1"/>
</dbReference>
<dbReference type="Pfam" id="PF02803">
    <property type="entry name" value="Thiolase_C"/>
    <property type="match status" value="1"/>
</dbReference>
<dbReference type="InterPro" id="IPR020616">
    <property type="entry name" value="Thiolase_N"/>
</dbReference>
<dbReference type="PIRSF" id="PIRSF000429">
    <property type="entry name" value="Ac-CoA_Ac_transf"/>
    <property type="match status" value="1"/>
</dbReference>
<dbReference type="PANTHER" id="PTHR43853">
    <property type="entry name" value="3-KETOACYL-COA THIOLASE, PEROXISOMAL"/>
    <property type="match status" value="1"/>
</dbReference>
<comment type="caution">
    <text evidence="9">The sequence shown here is derived from an EMBL/GenBank/DDBJ whole genome shotgun (WGS) entry which is preliminary data.</text>
</comment>
<dbReference type="InterPro" id="IPR020610">
    <property type="entry name" value="Thiolase_AS"/>
</dbReference>
<dbReference type="InterPro" id="IPR050215">
    <property type="entry name" value="Thiolase-like_sf_Thiolase"/>
</dbReference>
<evidence type="ECO:0000313" key="10">
    <source>
        <dbReference type="Proteomes" id="UP000003764"/>
    </source>
</evidence>
<dbReference type="GO" id="GO:0003988">
    <property type="term" value="F:acetyl-CoA C-acyltransferase activity"/>
    <property type="evidence" value="ECO:0007669"/>
    <property type="project" value="UniProtKB-EC"/>
</dbReference>
<dbReference type="PROSITE" id="PS00099">
    <property type="entry name" value="THIOLASE_3"/>
    <property type="match status" value="1"/>
</dbReference>
<dbReference type="EMBL" id="ADNT01000016">
    <property type="protein sequence ID" value="EFG50481.1"/>
    <property type="molecule type" value="Genomic_DNA"/>
</dbReference>
<keyword evidence="4 6" id="KW-0012">Acyltransferase</keyword>
<reference evidence="9 10" key="1">
    <citation type="submission" date="2010-04" db="EMBL/GenBank/DDBJ databases">
        <authorList>
            <person name="Muzny D."/>
            <person name="Qin X."/>
            <person name="Deng J."/>
            <person name="Jiang H."/>
            <person name="Liu Y."/>
            <person name="Qu J."/>
            <person name="Song X.-Z."/>
            <person name="Zhang L."/>
            <person name="Thornton R."/>
            <person name="Coyle M."/>
            <person name="Francisco L."/>
            <person name="Jackson L."/>
            <person name="Javaid M."/>
            <person name="Korchina V."/>
            <person name="Kovar C."/>
            <person name="Mata R."/>
            <person name="Mathew T."/>
            <person name="Ngo R."/>
            <person name="Nguyen L."/>
            <person name="Nguyen N."/>
            <person name="Okwuonu G."/>
            <person name="Ongeri F."/>
            <person name="Pham C."/>
            <person name="Simmons D."/>
            <person name="Wilczek-Boney K."/>
            <person name="Hale W."/>
            <person name="Jakkamsetti A."/>
            <person name="Pham P."/>
            <person name="Ruth R."/>
            <person name="San Lucas F."/>
            <person name="Warren J."/>
            <person name="Zhang J."/>
            <person name="Zhao Z."/>
            <person name="Zhou C."/>
            <person name="Zhu D."/>
            <person name="Lee S."/>
            <person name="Bess C."/>
            <person name="Blankenburg K."/>
            <person name="Forbes L."/>
            <person name="Fu Q."/>
            <person name="Gubbala S."/>
            <person name="Hirani K."/>
            <person name="Jayaseelan J.C."/>
            <person name="Lara F."/>
            <person name="Munidasa M."/>
            <person name="Palculict T."/>
            <person name="Patil S."/>
            <person name="Pu L.-L."/>
            <person name="Saada N."/>
            <person name="Tang L."/>
            <person name="Weissenberger G."/>
            <person name="Zhu Y."/>
            <person name="Hemphill L."/>
            <person name="Shang Y."/>
            <person name="Youmans B."/>
            <person name="Ayvaz T."/>
            <person name="Ross M."/>
            <person name="Santibanez J."/>
            <person name="Aqrawi P."/>
            <person name="Gross S."/>
            <person name="Joshi V."/>
            <person name="Fowler G."/>
            <person name="Nazareth L."/>
            <person name="Reid J."/>
            <person name="Worley K."/>
            <person name="Petrosino J."/>
            <person name="Highlander S."/>
            <person name="Gibbs R."/>
            <person name="Gibbs R."/>
        </authorList>
    </citation>
    <scope>NUCLEOTIDE SEQUENCE [LARGE SCALE GENOMIC DNA]</scope>
    <source>
        <strain evidence="9 10">ATCC 11563</strain>
    </source>
</reference>
<evidence type="ECO:0000256" key="1">
    <source>
        <dbReference type="ARBA" id="ARBA00005189"/>
    </source>
</evidence>
<evidence type="ECO:0000256" key="6">
    <source>
        <dbReference type="RuleBase" id="RU003557"/>
    </source>
</evidence>
<keyword evidence="10" id="KW-1185">Reference proteome</keyword>
<gene>
    <name evidence="9" type="primary">fadA</name>
    <name evidence="9" type="ORF">HMPREF0061_0175</name>
</gene>
<dbReference type="InterPro" id="IPR020615">
    <property type="entry name" value="Thiolase_acyl_enz_int_AS"/>
</dbReference>
<evidence type="ECO:0000259" key="8">
    <source>
        <dbReference type="Pfam" id="PF02803"/>
    </source>
</evidence>
<dbReference type="InterPro" id="IPR016039">
    <property type="entry name" value="Thiolase-like"/>
</dbReference>
<name>A0ABN0AB46_AERVM</name>
<dbReference type="Gene3D" id="3.40.47.10">
    <property type="match status" value="1"/>
</dbReference>
<dbReference type="InterPro" id="IPR020617">
    <property type="entry name" value="Thiolase_C"/>
</dbReference>
<dbReference type="Pfam" id="PF00108">
    <property type="entry name" value="Thiolase_N"/>
    <property type="match status" value="1"/>
</dbReference>
<comment type="pathway">
    <text evidence="1">Lipid metabolism.</text>
</comment>
<keyword evidence="3 6" id="KW-0808">Transferase</keyword>
<evidence type="ECO:0000256" key="3">
    <source>
        <dbReference type="ARBA" id="ARBA00022679"/>
    </source>
</evidence>
<feature type="domain" description="Thiolase N-terminal" evidence="7">
    <location>
        <begin position="14"/>
        <end position="271"/>
    </location>
</feature>
<dbReference type="InterPro" id="IPR020613">
    <property type="entry name" value="Thiolase_CS"/>
</dbReference>
<feature type="domain" description="Thiolase C-terminal" evidence="8">
    <location>
        <begin position="280"/>
        <end position="401"/>
    </location>
</feature>
<evidence type="ECO:0000256" key="4">
    <source>
        <dbReference type="ARBA" id="ARBA00023315"/>
    </source>
</evidence>
<evidence type="ECO:0000259" key="7">
    <source>
        <dbReference type="Pfam" id="PF00108"/>
    </source>
</evidence>
<accession>A0ABN0AB46</accession>
<evidence type="ECO:0000313" key="9">
    <source>
        <dbReference type="EMBL" id="EFG50481.1"/>
    </source>
</evidence>
<dbReference type="SUPFAM" id="SSF53901">
    <property type="entry name" value="Thiolase-like"/>
    <property type="match status" value="2"/>
</dbReference>
<dbReference type="InterPro" id="IPR002155">
    <property type="entry name" value="Thiolase"/>
</dbReference>
<dbReference type="EC" id="2.3.1.16" evidence="5"/>
<protein>
    <recommendedName>
        <fullName evidence="5">acetyl-CoA C-acyltransferase</fullName>
        <ecNumber evidence="5">2.3.1.16</ecNumber>
    </recommendedName>
</protein>
<sequence>MKLGRNERMMQDAYIVSYGRSAIGKGRPNGALANDRPDDVAAEVLKGVIDRIEGDFDPALIEDVIVGSAFPEGVQGMNFARTIALRAGLPYTVAGQTVNRYCSSGLQTIAIAANAIMAGQSDVLVAGGVEFMSAVPMGGNEPTNNPTLQTEDSGVSYPMGLTAENVASKYKVSREDQDAFGVESHRRAHKAQTSGRFKDEIIPVTTHKVRYTEHGPQVEEKIFDQDEGIRPESSMETLGKLRTIFKADGTVTAGTASQISDGASFVVLMSGDKVKELGVKPIARFVGFKAVGVDPKYMGIGPAYAIPEVLELTGLTLDDLDLIELNEAFASQALASIRELGIDQSITNVNGGAIALGHPLGATGAILTSRLLAEMGKREDSKYGMVSMCIGAGMGAAGIFEYIH</sequence>
<dbReference type="CDD" id="cd00751">
    <property type="entry name" value="thiolase"/>
    <property type="match status" value="1"/>
</dbReference>
<dbReference type="PANTHER" id="PTHR43853:SF21">
    <property type="entry name" value="STEROID 3-KETOACYL-COA THIOLASE"/>
    <property type="match status" value="1"/>
</dbReference>
<organism evidence="9 10">
    <name type="scientific">Aerococcus viridans (strain ATCC 11563 / DSM 20340 / CCUG 4311 / JCM 20461 / NBRC 12219 / NCTC 8251 / M1)</name>
    <dbReference type="NCBI Taxonomy" id="655812"/>
    <lineage>
        <taxon>Bacteria</taxon>
        <taxon>Bacillati</taxon>
        <taxon>Bacillota</taxon>
        <taxon>Bacilli</taxon>
        <taxon>Lactobacillales</taxon>
        <taxon>Aerococcaceae</taxon>
        <taxon>Aerococcus</taxon>
    </lineage>
</organism>